<gene>
    <name evidence="1" type="ORF">Tco_0803571</name>
</gene>
<comment type="caution">
    <text evidence="1">The sequence shown here is derived from an EMBL/GenBank/DDBJ whole genome shotgun (WGS) entry which is preliminary data.</text>
</comment>
<dbReference type="Proteomes" id="UP001151760">
    <property type="component" value="Unassembled WGS sequence"/>
</dbReference>
<proteinExistence type="predicted"/>
<evidence type="ECO:0000313" key="1">
    <source>
        <dbReference type="EMBL" id="GJS96603.1"/>
    </source>
</evidence>
<evidence type="ECO:0000313" key="2">
    <source>
        <dbReference type="Proteomes" id="UP001151760"/>
    </source>
</evidence>
<reference evidence="1" key="1">
    <citation type="journal article" date="2022" name="Int. J. Mol. Sci.">
        <title>Draft Genome of Tanacetum Coccineum: Genomic Comparison of Closely Related Tanacetum-Family Plants.</title>
        <authorList>
            <person name="Yamashiro T."/>
            <person name="Shiraishi A."/>
            <person name="Nakayama K."/>
            <person name="Satake H."/>
        </authorList>
    </citation>
    <scope>NUCLEOTIDE SEQUENCE</scope>
</reference>
<sequence>MRIKFDKPQREPTYQVILDALVLTPCYPAFMITAEVPEIYMHQFWNTIQKIKDTDAYKLLEQDFVVPPSEDEELVSFIKDLGYTGKCDMLSEIYIDLMHKHWRTFAAIINRCISGKTSGLDMLRPSRAQILWGMFYQQNVDYVALLWEDFMF</sequence>
<keyword evidence="2" id="KW-1185">Reference proteome</keyword>
<protein>
    <submittedName>
        <fullName evidence="1">Uncharacterized protein</fullName>
    </submittedName>
</protein>
<reference evidence="1" key="2">
    <citation type="submission" date="2022-01" db="EMBL/GenBank/DDBJ databases">
        <authorList>
            <person name="Yamashiro T."/>
            <person name="Shiraishi A."/>
            <person name="Satake H."/>
            <person name="Nakayama K."/>
        </authorList>
    </citation>
    <scope>NUCLEOTIDE SEQUENCE</scope>
</reference>
<name>A0ABQ5A6E2_9ASTR</name>
<organism evidence="1 2">
    <name type="scientific">Tanacetum coccineum</name>
    <dbReference type="NCBI Taxonomy" id="301880"/>
    <lineage>
        <taxon>Eukaryota</taxon>
        <taxon>Viridiplantae</taxon>
        <taxon>Streptophyta</taxon>
        <taxon>Embryophyta</taxon>
        <taxon>Tracheophyta</taxon>
        <taxon>Spermatophyta</taxon>
        <taxon>Magnoliopsida</taxon>
        <taxon>eudicotyledons</taxon>
        <taxon>Gunneridae</taxon>
        <taxon>Pentapetalae</taxon>
        <taxon>asterids</taxon>
        <taxon>campanulids</taxon>
        <taxon>Asterales</taxon>
        <taxon>Asteraceae</taxon>
        <taxon>Asteroideae</taxon>
        <taxon>Anthemideae</taxon>
        <taxon>Anthemidinae</taxon>
        <taxon>Tanacetum</taxon>
    </lineage>
</organism>
<accession>A0ABQ5A6E2</accession>
<dbReference type="EMBL" id="BQNB010011898">
    <property type="protein sequence ID" value="GJS96603.1"/>
    <property type="molecule type" value="Genomic_DNA"/>
</dbReference>